<organism evidence="9 10">
    <name type="scientific">Arthrobacter pullicola</name>
    <dbReference type="NCBI Taxonomy" id="2762224"/>
    <lineage>
        <taxon>Bacteria</taxon>
        <taxon>Bacillati</taxon>
        <taxon>Actinomycetota</taxon>
        <taxon>Actinomycetes</taxon>
        <taxon>Micrococcales</taxon>
        <taxon>Micrococcaceae</taxon>
        <taxon>Arthrobacter</taxon>
    </lineage>
</organism>
<keyword evidence="7 8" id="KW-0472">Membrane</keyword>
<evidence type="ECO:0000256" key="3">
    <source>
        <dbReference type="ARBA" id="ARBA00022448"/>
    </source>
</evidence>
<dbReference type="EMBL" id="JACSQC010000005">
    <property type="protein sequence ID" value="MBD8044477.1"/>
    <property type="molecule type" value="Genomic_DNA"/>
</dbReference>
<dbReference type="RefSeq" id="WP_191747524.1">
    <property type="nucleotide sequence ID" value="NZ_JACSQC010000005.1"/>
</dbReference>
<keyword evidence="3" id="KW-0813">Transport</keyword>
<feature type="transmembrane region" description="Helical" evidence="8">
    <location>
        <begin position="187"/>
        <end position="218"/>
    </location>
</feature>
<sequence length="224" mass="22337">MSSFKMGVSAQNVLEVVSIAAAVMLIGVSYGALAVQAGFPAWLTLALAVTVLAASAELLFVGGLLAEAAPLAAALGAVLVNLRNGVYGLAASRFLEPGWTRLAGAHLVNDETVAYASRAAGPAAQRKAFWGLGGAVLCAWPLGTGLGTVLGQVVTDPAMLGLDAVFPTVLLVMLLGKLRDRRTALTVTGGAVIAAAAAPLVPGGVAPMLALTALALMLPVQGAS</sequence>
<evidence type="ECO:0000313" key="10">
    <source>
        <dbReference type="Proteomes" id="UP000652763"/>
    </source>
</evidence>
<dbReference type="Pfam" id="PF03591">
    <property type="entry name" value="AzlC"/>
    <property type="match status" value="1"/>
</dbReference>
<comment type="similarity">
    <text evidence="2">Belongs to the AzlC family.</text>
</comment>
<keyword evidence="6 8" id="KW-1133">Transmembrane helix</keyword>
<gene>
    <name evidence="9" type="ORF">H9638_11735</name>
</gene>
<dbReference type="PANTHER" id="PTHR34979">
    <property type="entry name" value="INNER MEMBRANE PROTEIN YGAZ"/>
    <property type="match status" value="1"/>
</dbReference>
<evidence type="ECO:0000256" key="1">
    <source>
        <dbReference type="ARBA" id="ARBA00004651"/>
    </source>
</evidence>
<dbReference type="PANTHER" id="PTHR34979:SF1">
    <property type="entry name" value="INNER MEMBRANE PROTEIN YGAZ"/>
    <property type="match status" value="1"/>
</dbReference>
<evidence type="ECO:0000256" key="7">
    <source>
        <dbReference type="ARBA" id="ARBA00023136"/>
    </source>
</evidence>
<comment type="caution">
    <text evidence="9">The sequence shown here is derived from an EMBL/GenBank/DDBJ whole genome shotgun (WGS) entry which is preliminary data.</text>
</comment>
<evidence type="ECO:0000313" key="9">
    <source>
        <dbReference type="EMBL" id="MBD8044477.1"/>
    </source>
</evidence>
<proteinExistence type="inferred from homology"/>
<keyword evidence="10" id="KW-1185">Reference proteome</keyword>
<keyword evidence="5 8" id="KW-0812">Transmembrane</keyword>
<comment type="subcellular location">
    <subcellularLocation>
        <location evidence="1">Cell membrane</location>
        <topology evidence="1">Multi-pass membrane protein</topology>
    </subcellularLocation>
</comment>
<accession>A0ABR8YJQ9</accession>
<evidence type="ECO:0000256" key="5">
    <source>
        <dbReference type="ARBA" id="ARBA00022692"/>
    </source>
</evidence>
<keyword evidence="4" id="KW-1003">Cell membrane</keyword>
<feature type="transmembrane region" description="Helical" evidence="8">
    <location>
        <begin position="12"/>
        <end position="33"/>
    </location>
</feature>
<protein>
    <submittedName>
        <fullName evidence="9">AzlC family ABC transporter permease</fullName>
    </submittedName>
</protein>
<evidence type="ECO:0000256" key="2">
    <source>
        <dbReference type="ARBA" id="ARBA00010735"/>
    </source>
</evidence>
<dbReference type="Proteomes" id="UP000652763">
    <property type="component" value="Unassembled WGS sequence"/>
</dbReference>
<reference evidence="9 10" key="1">
    <citation type="submission" date="2020-08" db="EMBL/GenBank/DDBJ databases">
        <title>A Genomic Blueprint of the Chicken Gut Microbiome.</title>
        <authorList>
            <person name="Gilroy R."/>
            <person name="Ravi A."/>
            <person name="Getino M."/>
            <person name="Pursley I."/>
            <person name="Horton D.L."/>
            <person name="Alikhan N.-F."/>
            <person name="Baker D."/>
            <person name="Gharbi K."/>
            <person name="Hall N."/>
            <person name="Watson M."/>
            <person name="Adriaenssens E.M."/>
            <person name="Foster-Nyarko E."/>
            <person name="Jarju S."/>
            <person name="Secka A."/>
            <person name="Antonio M."/>
            <person name="Oren A."/>
            <person name="Chaudhuri R."/>
            <person name="La Ragione R.M."/>
            <person name="Hildebrand F."/>
            <person name="Pallen M.J."/>
        </authorList>
    </citation>
    <scope>NUCLEOTIDE SEQUENCE [LARGE SCALE GENOMIC DNA]</scope>
    <source>
        <strain evidence="9 10">Sa2BUA2</strain>
    </source>
</reference>
<feature type="transmembrane region" description="Helical" evidence="8">
    <location>
        <begin position="157"/>
        <end position="175"/>
    </location>
</feature>
<feature type="transmembrane region" description="Helical" evidence="8">
    <location>
        <begin position="128"/>
        <end position="151"/>
    </location>
</feature>
<dbReference type="InterPro" id="IPR011606">
    <property type="entry name" value="Brnchd-chn_aa_trnsp_permease"/>
</dbReference>
<evidence type="ECO:0000256" key="8">
    <source>
        <dbReference type="SAM" id="Phobius"/>
    </source>
</evidence>
<feature type="transmembrane region" description="Helical" evidence="8">
    <location>
        <begin position="39"/>
        <end position="61"/>
    </location>
</feature>
<evidence type="ECO:0000256" key="4">
    <source>
        <dbReference type="ARBA" id="ARBA00022475"/>
    </source>
</evidence>
<name>A0ABR8YJQ9_9MICC</name>
<evidence type="ECO:0000256" key="6">
    <source>
        <dbReference type="ARBA" id="ARBA00022989"/>
    </source>
</evidence>